<dbReference type="GO" id="GO:0036228">
    <property type="term" value="P:protein localization to nuclear inner membrane"/>
    <property type="evidence" value="ECO:0007669"/>
    <property type="project" value="TreeGrafter"/>
</dbReference>
<organism evidence="1 2">
    <name type="scientific">Beta vulgaris subsp. vulgaris</name>
    <name type="common">Beet</name>
    <dbReference type="NCBI Taxonomy" id="3555"/>
    <lineage>
        <taxon>Eukaryota</taxon>
        <taxon>Viridiplantae</taxon>
        <taxon>Streptophyta</taxon>
        <taxon>Embryophyta</taxon>
        <taxon>Tracheophyta</taxon>
        <taxon>Spermatophyta</taxon>
        <taxon>Magnoliopsida</taxon>
        <taxon>eudicotyledons</taxon>
        <taxon>Gunneridae</taxon>
        <taxon>Pentapetalae</taxon>
        <taxon>Caryophyllales</taxon>
        <taxon>Chenopodiaceae</taxon>
        <taxon>Betoideae</taxon>
        <taxon>Beta</taxon>
    </lineage>
</organism>
<dbReference type="GO" id="GO:0044611">
    <property type="term" value="C:nuclear pore inner ring"/>
    <property type="evidence" value="ECO:0007669"/>
    <property type="project" value="TreeGrafter"/>
</dbReference>
<dbReference type="AlphaFoldDB" id="A0A0J8AYB1"/>
<gene>
    <name evidence="1" type="ORF">BVRB_028730</name>
</gene>
<accession>A0A0J8AYB1</accession>
<protein>
    <submittedName>
        <fullName evidence="1">Uncharacterized protein</fullName>
    </submittedName>
</protein>
<sequence>MRDPRFDTLVSMTVIEPGDKQSITTTTSSSATPTVQSLVVSDENVESHLLDCRVHDMKTVPRALLLQQTLLASTLYRNAQATQPLLGLSSAAIQHAVPPPRFIVLTASRVMFYGISRPLEQLTQLLSSNCSAATLQAAMSKLGMAESCAMLLTIICSSTMPVASDKRSVPGRSPEPYTVHV</sequence>
<dbReference type="GO" id="GO:0000972">
    <property type="term" value="P:transcription-dependent tethering of RNA polymerase II gene DNA at nuclear periphery"/>
    <property type="evidence" value="ECO:0007669"/>
    <property type="project" value="TreeGrafter"/>
</dbReference>
<evidence type="ECO:0000313" key="2">
    <source>
        <dbReference type="Proteomes" id="UP000035740"/>
    </source>
</evidence>
<dbReference type="Gene3D" id="1.20.58.1780">
    <property type="match status" value="1"/>
</dbReference>
<dbReference type="GO" id="GO:0017056">
    <property type="term" value="F:structural constituent of nuclear pore"/>
    <property type="evidence" value="ECO:0007669"/>
    <property type="project" value="InterPro"/>
</dbReference>
<dbReference type="Gramene" id="KMS93711">
    <property type="protein sequence ID" value="KMS93711"/>
    <property type="gene ID" value="BVRB_028730"/>
</dbReference>
<dbReference type="PANTHER" id="PTHR10350">
    <property type="entry name" value="NUCLEAR PORE COMPLEX PROTEIN NUP155"/>
    <property type="match status" value="1"/>
</dbReference>
<dbReference type="Proteomes" id="UP000035740">
    <property type="component" value="Unassembled WGS sequence"/>
</dbReference>
<reference evidence="1 2" key="1">
    <citation type="journal article" date="2014" name="Nature">
        <title>The genome of the recently domesticated crop plant sugar beet (Beta vulgaris).</title>
        <authorList>
            <person name="Dohm J.C."/>
            <person name="Minoche A.E."/>
            <person name="Holtgrawe D."/>
            <person name="Capella-Gutierrez S."/>
            <person name="Zakrzewski F."/>
            <person name="Tafer H."/>
            <person name="Rupp O."/>
            <person name="Sorensen T.R."/>
            <person name="Stracke R."/>
            <person name="Reinhardt R."/>
            <person name="Goesmann A."/>
            <person name="Kraft T."/>
            <person name="Schulz B."/>
            <person name="Stadler P.F."/>
            <person name="Schmidt T."/>
            <person name="Gabaldon T."/>
            <person name="Lehrach H."/>
            <person name="Weisshaar B."/>
            <person name="Himmelbauer H."/>
        </authorList>
    </citation>
    <scope>NUCLEOTIDE SEQUENCE [LARGE SCALE GENOMIC DNA]</scope>
    <source>
        <tissue evidence="1">Taproot</tissue>
    </source>
</reference>
<dbReference type="GO" id="GO:0006405">
    <property type="term" value="P:RNA export from nucleus"/>
    <property type="evidence" value="ECO:0007669"/>
    <property type="project" value="TreeGrafter"/>
</dbReference>
<evidence type="ECO:0000313" key="1">
    <source>
        <dbReference type="EMBL" id="KMS93711.1"/>
    </source>
</evidence>
<proteinExistence type="predicted"/>
<dbReference type="InterPro" id="IPR004870">
    <property type="entry name" value="Nucleoporin_Nup155"/>
</dbReference>
<dbReference type="PANTHER" id="PTHR10350:SF6">
    <property type="entry name" value="NUCLEAR PORE COMPLEX PROTEIN NUP155"/>
    <property type="match status" value="1"/>
</dbReference>
<keyword evidence="2" id="KW-1185">Reference proteome</keyword>
<dbReference type="EMBL" id="KQ099767">
    <property type="protein sequence ID" value="KMS93711.1"/>
    <property type="molecule type" value="Genomic_DNA"/>
</dbReference>
<dbReference type="GO" id="GO:0006606">
    <property type="term" value="P:protein import into nucleus"/>
    <property type="evidence" value="ECO:0007669"/>
    <property type="project" value="TreeGrafter"/>
</dbReference>
<name>A0A0J8AYB1_BETVV</name>